<gene>
    <name evidence="3" type="ORF">HY544_01740</name>
</gene>
<dbReference type="AlphaFoldDB" id="A0A8T3YPW5"/>
<dbReference type="EMBL" id="JACQPB010000024">
    <property type="protein sequence ID" value="MBI4210209.1"/>
    <property type="molecule type" value="Genomic_DNA"/>
</dbReference>
<reference evidence="3" key="1">
    <citation type="submission" date="2020-07" db="EMBL/GenBank/DDBJ databases">
        <title>Huge and variable diversity of episymbiotic CPR bacteria and DPANN archaea in groundwater ecosystems.</title>
        <authorList>
            <person name="He C.Y."/>
            <person name="Keren R."/>
            <person name="Whittaker M."/>
            <person name="Farag I.F."/>
            <person name="Doudna J."/>
            <person name="Cate J.H.D."/>
            <person name="Banfield J.F."/>
        </authorList>
    </citation>
    <scope>NUCLEOTIDE SEQUENCE</scope>
    <source>
        <strain evidence="3">NC_groundwater_1296_Ag_S-0.2um_52_80</strain>
    </source>
</reference>
<evidence type="ECO:0000259" key="2">
    <source>
        <dbReference type="Pfam" id="PF04101"/>
    </source>
</evidence>
<organism evidence="3 4">
    <name type="scientific">Candidatus Iainarchaeum sp</name>
    <dbReference type="NCBI Taxonomy" id="3101447"/>
    <lineage>
        <taxon>Archaea</taxon>
        <taxon>Candidatus Iainarchaeota</taxon>
        <taxon>Candidatus Iainarchaeia</taxon>
        <taxon>Candidatus Iainarchaeales</taxon>
        <taxon>Candidatus Iainarchaeaceae</taxon>
        <taxon>Candidatus Iainarchaeum</taxon>
    </lineage>
</organism>
<name>A0A8T3YPW5_9ARCH</name>
<accession>A0A8T3YPW5</accession>
<evidence type="ECO:0000313" key="3">
    <source>
        <dbReference type="EMBL" id="MBI4210209.1"/>
    </source>
</evidence>
<evidence type="ECO:0000256" key="1">
    <source>
        <dbReference type="SAM" id="MobiDB-lite"/>
    </source>
</evidence>
<dbReference type="Gene3D" id="3.40.50.2000">
    <property type="entry name" value="Glycogen Phosphorylase B"/>
    <property type="match status" value="1"/>
</dbReference>
<dbReference type="Proteomes" id="UP000732298">
    <property type="component" value="Unassembled WGS sequence"/>
</dbReference>
<dbReference type="Pfam" id="PF04101">
    <property type="entry name" value="Glyco_tran_28_C"/>
    <property type="match status" value="1"/>
</dbReference>
<dbReference type="InterPro" id="IPR007235">
    <property type="entry name" value="Glyco_trans_28_C"/>
</dbReference>
<protein>
    <recommendedName>
        <fullName evidence="2">Glycosyl transferase family 28 C-terminal domain-containing protein</fullName>
    </recommendedName>
</protein>
<proteinExistence type="predicted"/>
<evidence type="ECO:0000313" key="4">
    <source>
        <dbReference type="Proteomes" id="UP000732298"/>
    </source>
</evidence>
<sequence length="181" mass="19684">MARKQAGQGRGEKNASNTGGGKMIFVSVGTHPQQFDRLLEELDRLAGEGRLGNEVFAQTGFSGYKPRNFAWKDFLGMDEFVQKLRGADVFITHAGEGNIGLAKGMGKKFITMPRRAEFGEHTNNHQLELAAVVEQKGLGIVAWNQKGLEAGLAALENFAPTKVKRGNIPEILKKFMAGVPA</sequence>
<feature type="region of interest" description="Disordered" evidence="1">
    <location>
        <begin position="1"/>
        <end position="21"/>
    </location>
</feature>
<comment type="caution">
    <text evidence="3">The sequence shown here is derived from an EMBL/GenBank/DDBJ whole genome shotgun (WGS) entry which is preliminary data.</text>
</comment>
<feature type="domain" description="Glycosyl transferase family 28 C-terminal" evidence="2">
    <location>
        <begin position="23"/>
        <end position="156"/>
    </location>
</feature>
<dbReference type="SUPFAM" id="SSF53756">
    <property type="entry name" value="UDP-Glycosyltransferase/glycogen phosphorylase"/>
    <property type="match status" value="1"/>
</dbReference>
<dbReference type="GO" id="GO:0016758">
    <property type="term" value="F:hexosyltransferase activity"/>
    <property type="evidence" value="ECO:0007669"/>
    <property type="project" value="InterPro"/>
</dbReference>